<organism evidence="2 3">
    <name type="scientific">Paraburkholderia hiiakae</name>
    <dbReference type="NCBI Taxonomy" id="1081782"/>
    <lineage>
        <taxon>Bacteria</taxon>
        <taxon>Pseudomonadati</taxon>
        <taxon>Pseudomonadota</taxon>
        <taxon>Betaproteobacteria</taxon>
        <taxon>Burkholderiales</taxon>
        <taxon>Burkholderiaceae</taxon>
        <taxon>Paraburkholderia</taxon>
    </lineage>
</organism>
<evidence type="ECO:0000313" key="2">
    <source>
        <dbReference type="EMBL" id="CAD6560264.1"/>
    </source>
</evidence>
<proteinExistence type="predicted"/>
<keyword evidence="1" id="KW-0732">Signal</keyword>
<feature type="chain" id="PRO_5047122691" description="Secreted protein" evidence="1">
    <location>
        <begin position="21"/>
        <end position="89"/>
    </location>
</feature>
<dbReference type="Proteomes" id="UP000656319">
    <property type="component" value="Unassembled WGS sequence"/>
</dbReference>
<dbReference type="RefSeq" id="WP_201700514.1">
    <property type="nucleotide sequence ID" value="NZ_CAJHCQ010000029.1"/>
</dbReference>
<evidence type="ECO:0008006" key="4">
    <source>
        <dbReference type="Google" id="ProtNLM"/>
    </source>
</evidence>
<feature type="signal peptide" evidence="1">
    <location>
        <begin position="1"/>
        <end position="20"/>
    </location>
</feature>
<gene>
    <name evidence="2" type="ORF">LMG27952_07085</name>
</gene>
<name>A0ABM8P9X7_9BURK</name>
<keyword evidence="3" id="KW-1185">Reference proteome</keyword>
<dbReference type="EMBL" id="CAJHCQ010000029">
    <property type="protein sequence ID" value="CAD6560264.1"/>
    <property type="molecule type" value="Genomic_DNA"/>
</dbReference>
<comment type="caution">
    <text evidence="2">The sequence shown here is derived from an EMBL/GenBank/DDBJ whole genome shotgun (WGS) entry which is preliminary data.</text>
</comment>
<evidence type="ECO:0000313" key="3">
    <source>
        <dbReference type="Proteomes" id="UP000656319"/>
    </source>
</evidence>
<sequence>MSYPSRVLPVLTCCVFTAMATSGFQCCIAATGNADFDSGLNDSAQVPHVSGNTPFPRFDPSQFSFATQPALDDAIAFCIPDLFCSLEVR</sequence>
<reference evidence="2 3" key="1">
    <citation type="submission" date="2020-10" db="EMBL/GenBank/DDBJ databases">
        <authorList>
            <person name="Peeters C."/>
        </authorList>
    </citation>
    <scope>NUCLEOTIDE SEQUENCE [LARGE SCALE GENOMIC DNA]</scope>
    <source>
        <strain evidence="2 3">LMG 27952</strain>
    </source>
</reference>
<accession>A0ABM8P9X7</accession>
<evidence type="ECO:0000256" key="1">
    <source>
        <dbReference type="SAM" id="SignalP"/>
    </source>
</evidence>
<protein>
    <recommendedName>
        <fullName evidence="4">Secreted protein</fullName>
    </recommendedName>
</protein>